<dbReference type="PANTHER" id="PTHR24412:SF396">
    <property type="entry name" value="INFLUENZA VIRUS NS1A-BINDING PROTEIN"/>
    <property type="match status" value="1"/>
</dbReference>
<dbReference type="InterPro" id="IPR011333">
    <property type="entry name" value="SKP1/BTB/POZ_sf"/>
</dbReference>
<proteinExistence type="predicted"/>
<dbReference type="Pfam" id="PF24681">
    <property type="entry name" value="Kelch_KLHDC2_KLHL20_DRC7"/>
    <property type="match status" value="1"/>
</dbReference>
<evidence type="ECO:0000256" key="3">
    <source>
        <dbReference type="ARBA" id="ARBA00023203"/>
    </source>
</evidence>
<dbReference type="PROSITE" id="PS50097">
    <property type="entry name" value="BTB"/>
    <property type="match status" value="1"/>
</dbReference>
<evidence type="ECO:0000313" key="6">
    <source>
        <dbReference type="EMBL" id="CAH0111426.1"/>
    </source>
</evidence>
<dbReference type="Gene3D" id="3.30.710.10">
    <property type="entry name" value="Potassium Channel Kv1.1, Chain A"/>
    <property type="match status" value="1"/>
</dbReference>
<accession>A0A8J2WQ08</accession>
<dbReference type="AlphaFoldDB" id="A0A8J2WQ08"/>
<evidence type="ECO:0000259" key="5">
    <source>
        <dbReference type="PROSITE" id="PS50097"/>
    </source>
</evidence>
<feature type="region of interest" description="Disordered" evidence="4">
    <location>
        <begin position="1"/>
        <end position="70"/>
    </location>
</feature>
<reference evidence="6" key="1">
    <citation type="submission" date="2021-11" db="EMBL/GenBank/DDBJ databases">
        <authorList>
            <person name="Schell T."/>
        </authorList>
    </citation>
    <scope>NUCLEOTIDE SEQUENCE</scope>
    <source>
        <strain evidence="6">M5</strain>
    </source>
</reference>
<keyword evidence="2" id="KW-0677">Repeat</keyword>
<keyword evidence="1" id="KW-0880">Kelch repeat</keyword>
<keyword evidence="7" id="KW-1185">Reference proteome</keyword>
<evidence type="ECO:0000256" key="2">
    <source>
        <dbReference type="ARBA" id="ARBA00022737"/>
    </source>
</evidence>
<organism evidence="6 7">
    <name type="scientific">Daphnia galeata</name>
    <dbReference type="NCBI Taxonomy" id="27404"/>
    <lineage>
        <taxon>Eukaryota</taxon>
        <taxon>Metazoa</taxon>
        <taxon>Ecdysozoa</taxon>
        <taxon>Arthropoda</taxon>
        <taxon>Crustacea</taxon>
        <taxon>Branchiopoda</taxon>
        <taxon>Diplostraca</taxon>
        <taxon>Cladocera</taxon>
        <taxon>Anomopoda</taxon>
        <taxon>Daphniidae</taxon>
        <taxon>Daphnia</taxon>
    </lineage>
</organism>
<feature type="compositionally biased region" description="Basic and acidic residues" evidence="4">
    <location>
        <begin position="737"/>
        <end position="753"/>
    </location>
</feature>
<evidence type="ECO:0000256" key="1">
    <source>
        <dbReference type="ARBA" id="ARBA00022441"/>
    </source>
</evidence>
<dbReference type="SUPFAM" id="SSF54695">
    <property type="entry name" value="POZ domain"/>
    <property type="match status" value="1"/>
</dbReference>
<dbReference type="PRINTS" id="PR00501">
    <property type="entry name" value="KELCHREPEAT"/>
</dbReference>
<feature type="region of interest" description="Disordered" evidence="4">
    <location>
        <begin position="734"/>
        <end position="786"/>
    </location>
</feature>
<dbReference type="SMART" id="SM00225">
    <property type="entry name" value="BTB"/>
    <property type="match status" value="1"/>
</dbReference>
<evidence type="ECO:0000256" key="4">
    <source>
        <dbReference type="SAM" id="MobiDB-lite"/>
    </source>
</evidence>
<dbReference type="InterPro" id="IPR015915">
    <property type="entry name" value="Kelch-typ_b-propeller"/>
</dbReference>
<dbReference type="Pfam" id="PF00651">
    <property type="entry name" value="BTB"/>
    <property type="match status" value="1"/>
</dbReference>
<dbReference type="Proteomes" id="UP000789390">
    <property type="component" value="Unassembled WGS sequence"/>
</dbReference>
<dbReference type="Gene3D" id="2.120.10.80">
    <property type="entry name" value="Kelch-type beta propeller"/>
    <property type="match status" value="2"/>
</dbReference>
<sequence length="786" mass="86421">MKLDGREIETMAMGAATATNGDATPVDIPGRRMYANGGEEKKNGASLHHKHQHSSRSSDDDDVPDDDSIMERTPSMIFTDAEFNSSTLQGLSKLRKNRQFCDVILQVGTWEIPAHRVILACCSPYLFELFSTDDGGKCSEENIITYKLNGGFEKDSFEQLINYAYTGKMEVAASQVKAVYVAAVRLKMERVVNYCAQYLVDNLDPATAIEIRSLPGIQRNSELAARVDAYLAEEITSVATTKALRNLPLVQVEVLASSREEMALRDANVTILCNLVLEWIHRNWEPAQLNVDQLTAKTHLLYLNLDNSLHDCVDIESGDVIDSDIVQDYKKMSLRLSQPGSKNKRRGSSQQPSRPRHSLYSRNISELATGSETIPEELEWRVVAATQMGEKSIMALTVINGRMTNLSVLQRLNAAPNGASNIDGMLTPLSTPGQSRPPSVERSTESLSAIPHMSTPRCAVGCANLNNALFVCGGYDRGECLRTVELYDPLLNRWSQLPSMREARGRFDIAVIEGKVYAVGGCNGTTELATAEVYSSDNSKWTALPPLELARSNVAVCDLAGKVYVIGGWNGQCGMKQCNIFDPVEGKWTEIEPLNYGRYQAAVTTRLGKLYAVGGCDAWNCLNTVEVYDPTTGMWDFLPPMNTARRGCGVTLYQNKLYVVGGSDGTQSLCTTEVFDFETNSWSPGPSMTSCRANISVTVIDGKLFAVGGFSGKVFLNSVEYLDSESMEWTTFVNRSSAEDTRSEASAFSRRESQSTLPPVDEENMEEKIPNNQADSSGCESDEHSS</sequence>
<dbReference type="CDD" id="cd18502">
    <property type="entry name" value="BACK_NS1BP_IVNS1ABP"/>
    <property type="match status" value="1"/>
</dbReference>
<feature type="domain" description="BTB" evidence="5">
    <location>
        <begin position="101"/>
        <end position="173"/>
    </location>
</feature>
<keyword evidence="3" id="KW-0009">Actin-binding</keyword>
<dbReference type="InterPro" id="IPR011043">
    <property type="entry name" value="Gal_Oxase/kelch_b-propeller"/>
</dbReference>
<feature type="compositionally biased region" description="Low complexity" evidence="4">
    <location>
        <begin position="10"/>
        <end position="24"/>
    </location>
</feature>
<dbReference type="GO" id="GO:0003779">
    <property type="term" value="F:actin binding"/>
    <property type="evidence" value="ECO:0007669"/>
    <property type="project" value="UniProtKB-KW"/>
</dbReference>
<evidence type="ECO:0000313" key="7">
    <source>
        <dbReference type="Proteomes" id="UP000789390"/>
    </source>
</evidence>
<dbReference type="Pfam" id="PF01344">
    <property type="entry name" value="Kelch_1"/>
    <property type="match status" value="2"/>
</dbReference>
<name>A0A8J2WQ08_9CRUS</name>
<dbReference type="SUPFAM" id="SSF50965">
    <property type="entry name" value="Galactose oxidase, central domain"/>
    <property type="match status" value="1"/>
</dbReference>
<comment type="caution">
    <text evidence="6">The sequence shown here is derived from an EMBL/GenBank/DDBJ whole genome shotgun (WGS) entry which is preliminary data.</text>
</comment>
<dbReference type="InterPro" id="IPR000210">
    <property type="entry name" value="BTB/POZ_dom"/>
</dbReference>
<dbReference type="InterPro" id="IPR006652">
    <property type="entry name" value="Kelch_1"/>
</dbReference>
<gene>
    <name evidence="6" type="ORF">DGAL_LOCUS15072</name>
</gene>
<dbReference type="CDD" id="cd18306">
    <property type="entry name" value="BTB_POZ_NS1BP"/>
    <property type="match status" value="1"/>
</dbReference>
<feature type="compositionally biased region" description="Acidic residues" evidence="4">
    <location>
        <begin position="59"/>
        <end position="68"/>
    </location>
</feature>
<dbReference type="PANTHER" id="PTHR24412">
    <property type="entry name" value="KELCH PROTEIN"/>
    <property type="match status" value="1"/>
</dbReference>
<dbReference type="EMBL" id="CAKKLH010000314">
    <property type="protein sequence ID" value="CAH0111426.1"/>
    <property type="molecule type" value="Genomic_DNA"/>
</dbReference>
<feature type="region of interest" description="Disordered" evidence="4">
    <location>
        <begin position="336"/>
        <end position="358"/>
    </location>
</feature>
<dbReference type="OrthoDB" id="45365at2759"/>
<feature type="compositionally biased region" description="Polar residues" evidence="4">
    <location>
        <begin position="770"/>
        <end position="779"/>
    </location>
</feature>
<dbReference type="SMART" id="SM00612">
    <property type="entry name" value="Kelch"/>
    <property type="match status" value="6"/>
</dbReference>
<protein>
    <recommendedName>
        <fullName evidence="5">BTB domain-containing protein</fullName>
    </recommendedName>
</protein>